<reference evidence="3" key="1">
    <citation type="submission" date="2015-03" db="EMBL/GenBank/DDBJ databases">
        <title>Draft genome sequence of a novel methanotroph (Sn10-6) isolated from flooded ricefield rhizosphere in India.</title>
        <authorList>
            <person name="Pandit P.S."/>
            <person name="Pore S.D."/>
            <person name="Arora P."/>
            <person name="Kapse N.G."/>
            <person name="Dhakephalkar P.K."/>
            <person name="Rahalkar M.C."/>
        </authorList>
    </citation>
    <scope>NUCLEOTIDE SEQUENCE [LARGE SCALE GENOMIC DNA]</scope>
    <source>
        <strain evidence="3">Sn10-6</strain>
    </source>
</reference>
<reference evidence="2 3" key="2">
    <citation type="journal article" date="2016" name="Microb. Ecol.">
        <title>Genome Characteristics of a Novel Type I Methanotroph (Sn10-6) Isolated from a Flooded Indian Rice Field.</title>
        <authorList>
            <person name="Rahalkar M.C."/>
            <person name="Pandit P.S."/>
            <person name="Dhakephalkar P.K."/>
            <person name="Pore S."/>
            <person name="Arora P."/>
            <person name="Kapse N."/>
        </authorList>
    </citation>
    <scope>NUCLEOTIDE SEQUENCE [LARGE SCALE GENOMIC DNA]</scope>
    <source>
        <strain evidence="2 3">Sn10-6</strain>
    </source>
</reference>
<name>A0A0F3IF36_9GAMM</name>
<protein>
    <submittedName>
        <fullName evidence="2">Uncharacterized protein</fullName>
    </submittedName>
</protein>
<evidence type="ECO:0000313" key="3">
    <source>
        <dbReference type="Proteomes" id="UP000033684"/>
    </source>
</evidence>
<dbReference type="AlphaFoldDB" id="A0A0F3IF36"/>
<evidence type="ECO:0000256" key="1">
    <source>
        <dbReference type="SAM" id="Phobius"/>
    </source>
</evidence>
<sequence length="259" mass="28950">MKKTHQRFSRQYWNDSTFAENTQEPDLNLADLAATHTDDNIRIDPIATDFSEQDPIDRLLADAGFDDIAVNAKDDTVLSDDAAKQSHLEPTVVQEKIATDVKASDFALETFIADCLINRNTELRDHKQIPLIVEPVLLEADSAPEPLFPIDNEAFPIADENTSTTAQTANTESARQDPLLQLLPELQDAVQRHSAALSQQIKHLQITIIFVAVMLCMALFGLGILYSQQSELKTEATLQKQWLELIKEDLTSLTLDKEP</sequence>
<keyword evidence="1" id="KW-0472">Membrane</keyword>
<keyword evidence="3" id="KW-1185">Reference proteome</keyword>
<comment type="caution">
    <text evidence="2">The sequence shown here is derived from an EMBL/GenBank/DDBJ whole genome shotgun (WGS) entry which is preliminary data.</text>
</comment>
<dbReference type="EMBL" id="LAJX01000253">
    <property type="protein sequence ID" value="KJV05297.1"/>
    <property type="molecule type" value="Genomic_DNA"/>
</dbReference>
<keyword evidence="1" id="KW-0812">Transmembrane</keyword>
<proteinExistence type="predicted"/>
<organism evidence="2 3">
    <name type="scientific">Methylocucumis oryzae</name>
    <dbReference type="NCBI Taxonomy" id="1632867"/>
    <lineage>
        <taxon>Bacteria</taxon>
        <taxon>Pseudomonadati</taxon>
        <taxon>Pseudomonadota</taxon>
        <taxon>Gammaproteobacteria</taxon>
        <taxon>Methylococcales</taxon>
        <taxon>Methylococcaceae</taxon>
        <taxon>Methylocucumis</taxon>
    </lineage>
</organism>
<feature type="transmembrane region" description="Helical" evidence="1">
    <location>
        <begin position="206"/>
        <end position="226"/>
    </location>
</feature>
<dbReference type="Proteomes" id="UP000033684">
    <property type="component" value="Unassembled WGS sequence"/>
</dbReference>
<gene>
    <name evidence="2" type="ORF">VZ94_19255</name>
</gene>
<accession>A0A0F3IF36</accession>
<keyword evidence="1" id="KW-1133">Transmembrane helix</keyword>
<evidence type="ECO:0000313" key="2">
    <source>
        <dbReference type="EMBL" id="KJV05297.1"/>
    </source>
</evidence>
<dbReference type="RefSeq" id="WP_045780477.1">
    <property type="nucleotide sequence ID" value="NZ_LAJX01000253.1"/>
</dbReference>